<organism evidence="1 2">
    <name type="scientific">Pseudonocardia zijingensis</name>
    <dbReference type="NCBI Taxonomy" id="153376"/>
    <lineage>
        <taxon>Bacteria</taxon>
        <taxon>Bacillati</taxon>
        <taxon>Actinomycetota</taxon>
        <taxon>Actinomycetes</taxon>
        <taxon>Pseudonocardiales</taxon>
        <taxon>Pseudonocardiaceae</taxon>
        <taxon>Pseudonocardia</taxon>
    </lineage>
</organism>
<evidence type="ECO:0000313" key="2">
    <source>
        <dbReference type="Proteomes" id="UP001499967"/>
    </source>
</evidence>
<reference evidence="1 2" key="1">
    <citation type="journal article" date="2019" name="Int. J. Syst. Evol. Microbiol.">
        <title>The Global Catalogue of Microorganisms (GCM) 10K type strain sequencing project: providing services to taxonomists for standard genome sequencing and annotation.</title>
        <authorList>
            <consortium name="The Broad Institute Genomics Platform"/>
            <consortium name="The Broad Institute Genome Sequencing Center for Infectious Disease"/>
            <person name="Wu L."/>
            <person name="Ma J."/>
        </authorList>
    </citation>
    <scope>NUCLEOTIDE SEQUENCE [LARGE SCALE GENOMIC DNA]</scope>
    <source>
        <strain evidence="1 2">JCM 11117</strain>
    </source>
</reference>
<evidence type="ECO:0000313" key="1">
    <source>
        <dbReference type="EMBL" id="GAA0948409.1"/>
    </source>
</evidence>
<dbReference type="Proteomes" id="UP001499967">
    <property type="component" value="Unassembled WGS sequence"/>
</dbReference>
<comment type="caution">
    <text evidence="1">The sequence shown here is derived from an EMBL/GenBank/DDBJ whole genome shotgun (WGS) entry which is preliminary data.</text>
</comment>
<gene>
    <name evidence="1" type="ORF">GCM10009559_48040</name>
</gene>
<dbReference type="EMBL" id="BAAAHP010000143">
    <property type="protein sequence ID" value="GAA0948409.1"/>
    <property type="molecule type" value="Genomic_DNA"/>
</dbReference>
<accession>A0ABN1QWU7</accession>
<name>A0ABN1QWU7_9PSEU</name>
<sequence length="127" mass="14134">MTESATDVMAVVHVTAPADVDPHVIEAELTRAITSSRKQPMSAELALAEDVRSAPRHGRRRHGFVAILRVRGEEVPADFGRRLRKVARKGLRRSFGRSVSAKVRLEMSPAEVAAYWCSVRGRPHRQV</sequence>
<protein>
    <submittedName>
        <fullName evidence="1">Uncharacterized protein</fullName>
    </submittedName>
</protein>
<keyword evidence="2" id="KW-1185">Reference proteome</keyword>
<proteinExistence type="predicted"/>